<dbReference type="InterPro" id="IPR018247">
    <property type="entry name" value="EF_Hand_1_Ca_BS"/>
</dbReference>
<dbReference type="EMBL" id="JABANP010000345">
    <property type="protein sequence ID" value="KAF4683792.1"/>
    <property type="molecule type" value="Genomic_DNA"/>
</dbReference>
<dbReference type="Pfam" id="PF00069">
    <property type="entry name" value="Pkinase"/>
    <property type="match status" value="2"/>
</dbReference>
<dbReference type="GO" id="GO:0005509">
    <property type="term" value="F:calcium ion binding"/>
    <property type="evidence" value="ECO:0007669"/>
    <property type="project" value="InterPro"/>
</dbReference>
<evidence type="ECO:0000256" key="4">
    <source>
        <dbReference type="ARBA" id="ARBA00022737"/>
    </source>
</evidence>
<name>A0A7J6NIR5_PEROL</name>
<dbReference type="PANTHER" id="PTHR24349">
    <property type="entry name" value="SERINE/THREONINE-PROTEIN KINASE"/>
    <property type="match status" value="1"/>
</dbReference>
<dbReference type="Pfam" id="PF13202">
    <property type="entry name" value="EF-hand_5"/>
    <property type="match status" value="1"/>
</dbReference>
<dbReference type="SUPFAM" id="SSF47473">
    <property type="entry name" value="EF-hand"/>
    <property type="match status" value="1"/>
</dbReference>
<dbReference type="InterPro" id="IPR017441">
    <property type="entry name" value="Protein_kinase_ATP_BS"/>
</dbReference>
<dbReference type="SMART" id="SM00054">
    <property type="entry name" value="EFh"/>
    <property type="match status" value="3"/>
</dbReference>
<dbReference type="Gene3D" id="3.30.200.20">
    <property type="entry name" value="Phosphorylase Kinase, domain 1"/>
    <property type="match status" value="1"/>
</dbReference>
<keyword evidence="7" id="KW-0106">Calcium</keyword>
<keyword evidence="4" id="KW-0677">Repeat</keyword>
<dbReference type="GO" id="GO:0004674">
    <property type="term" value="F:protein serine/threonine kinase activity"/>
    <property type="evidence" value="ECO:0007669"/>
    <property type="project" value="UniProtKB-KW"/>
</dbReference>
<feature type="domain" description="EF-hand" evidence="13">
    <location>
        <begin position="536"/>
        <end position="571"/>
    </location>
</feature>
<evidence type="ECO:0000256" key="5">
    <source>
        <dbReference type="ARBA" id="ARBA00022741"/>
    </source>
</evidence>
<dbReference type="FunFam" id="1.10.238.10:FF:000003">
    <property type="entry name" value="Calmodulin A"/>
    <property type="match status" value="1"/>
</dbReference>
<reference evidence="14 15" key="1">
    <citation type="submission" date="2020-04" db="EMBL/GenBank/DDBJ databases">
        <title>Perkinsus olseni comparative genomics.</title>
        <authorList>
            <person name="Bogema D.R."/>
        </authorList>
    </citation>
    <scope>NUCLEOTIDE SEQUENCE [LARGE SCALE GENOMIC DNA]</scope>
    <source>
        <strain evidence="14">00978-12</strain>
    </source>
</reference>
<evidence type="ECO:0000256" key="8">
    <source>
        <dbReference type="ARBA" id="ARBA00022840"/>
    </source>
</evidence>
<evidence type="ECO:0000256" key="1">
    <source>
        <dbReference type="ARBA" id="ARBA00001946"/>
    </source>
</evidence>
<dbReference type="Pfam" id="PF13499">
    <property type="entry name" value="EF-hand_7"/>
    <property type="match status" value="1"/>
</dbReference>
<organism evidence="14 15">
    <name type="scientific">Perkinsus olseni</name>
    <name type="common">Perkinsus atlanticus</name>
    <dbReference type="NCBI Taxonomy" id="32597"/>
    <lineage>
        <taxon>Eukaryota</taxon>
        <taxon>Sar</taxon>
        <taxon>Alveolata</taxon>
        <taxon>Perkinsozoa</taxon>
        <taxon>Perkinsea</taxon>
        <taxon>Perkinsida</taxon>
        <taxon>Perkinsidae</taxon>
        <taxon>Perkinsus</taxon>
    </lineage>
</organism>
<keyword evidence="5 10" id="KW-0547">Nucleotide-binding</keyword>
<evidence type="ECO:0000256" key="3">
    <source>
        <dbReference type="ARBA" id="ARBA00022679"/>
    </source>
</evidence>
<protein>
    <submittedName>
        <fullName evidence="14">Mitotic spindle-associated MMXD complex subunit MIP18</fullName>
    </submittedName>
</protein>
<evidence type="ECO:0000259" key="12">
    <source>
        <dbReference type="PROSITE" id="PS50011"/>
    </source>
</evidence>
<dbReference type="InterPro" id="IPR050205">
    <property type="entry name" value="CDPK_Ser/Thr_kinases"/>
</dbReference>
<accession>A0A7J6NIR5</accession>
<feature type="domain" description="Protein kinase" evidence="12">
    <location>
        <begin position="89"/>
        <end position="402"/>
    </location>
</feature>
<evidence type="ECO:0000256" key="11">
    <source>
        <dbReference type="SAM" id="MobiDB-lite"/>
    </source>
</evidence>
<evidence type="ECO:0000256" key="7">
    <source>
        <dbReference type="ARBA" id="ARBA00022837"/>
    </source>
</evidence>
<dbReference type="PROSITE" id="PS50222">
    <property type="entry name" value="EF_HAND_2"/>
    <property type="match status" value="3"/>
</dbReference>
<evidence type="ECO:0000256" key="6">
    <source>
        <dbReference type="ARBA" id="ARBA00022777"/>
    </source>
</evidence>
<dbReference type="Gene3D" id="1.10.238.10">
    <property type="entry name" value="EF-hand"/>
    <property type="match status" value="2"/>
</dbReference>
<evidence type="ECO:0000256" key="10">
    <source>
        <dbReference type="PROSITE-ProRule" id="PRU10141"/>
    </source>
</evidence>
<dbReference type="GO" id="GO:0005524">
    <property type="term" value="F:ATP binding"/>
    <property type="evidence" value="ECO:0007669"/>
    <property type="project" value="UniProtKB-UniRule"/>
</dbReference>
<evidence type="ECO:0000259" key="13">
    <source>
        <dbReference type="PROSITE" id="PS50222"/>
    </source>
</evidence>
<feature type="domain" description="EF-hand" evidence="13">
    <location>
        <begin position="574"/>
        <end position="609"/>
    </location>
</feature>
<dbReference type="SUPFAM" id="SSF56112">
    <property type="entry name" value="Protein kinase-like (PK-like)"/>
    <property type="match status" value="1"/>
</dbReference>
<dbReference type="PROSITE" id="PS00018">
    <property type="entry name" value="EF_HAND_1"/>
    <property type="match status" value="3"/>
</dbReference>
<keyword evidence="8 10" id="KW-0067">ATP-binding</keyword>
<evidence type="ECO:0000256" key="9">
    <source>
        <dbReference type="ARBA" id="ARBA00024334"/>
    </source>
</evidence>
<dbReference type="Proteomes" id="UP000541610">
    <property type="component" value="Unassembled WGS sequence"/>
</dbReference>
<keyword evidence="2" id="KW-0723">Serine/threonine-protein kinase</keyword>
<dbReference type="InterPro" id="IPR011992">
    <property type="entry name" value="EF-hand-dom_pair"/>
</dbReference>
<feature type="binding site" evidence="10">
    <location>
        <position position="118"/>
    </location>
    <ligand>
        <name>ATP</name>
        <dbReference type="ChEBI" id="CHEBI:30616"/>
    </ligand>
</feature>
<dbReference type="InterPro" id="IPR000719">
    <property type="entry name" value="Prot_kinase_dom"/>
</dbReference>
<feature type="region of interest" description="Disordered" evidence="11">
    <location>
        <begin position="645"/>
        <end position="677"/>
    </location>
</feature>
<dbReference type="AlphaFoldDB" id="A0A7J6NIR5"/>
<feature type="domain" description="EF-hand" evidence="13">
    <location>
        <begin position="456"/>
        <end position="491"/>
    </location>
</feature>
<keyword evidence="3" id="KW-0808">Transferase</keyword>
<dbReference type="InterPro" id="IPR002048">
    <property type="entry name" value="EF_hand_dom"/>
</dbReference>
<dbReference type="CDD" id="cd00051">
    <property type="entry name" value="EFh"/>
    <property type="match status" value="1"/>
</dbReference>
<dbReference type="InterPro" id="IPR011009">
    <property type="entry name" value="Kinase-like_dom_sf"/>
</dbReference>
<dbReference type="PROSITE" id="PS50011">
    <property type="entry name" value="PROTEIN_KINASE_DOM"/>
    <property type="match status" value="1"/>
</dbReference>
<proteinExistence type="inferred from homology"/>
<comment type="cofactor">
    <cofactor evidence="1">
        <name>Mg(2+)</name>
        <dbReference type="ChEBI" id="CHEBI:18420"/>
    </cofactor>
</comment>
<comment type="similarity">
    <text evidence="9">Belongs to the protein kinase superfamily. Ser/Thr protein kinase family. CDPK subfamily.</text>
</comment>
<gene>
    <name evidence="14" type="primary">FAM96B_2</name>
    <name evidence="14" type="ORF">FOZ60_008619</name>
</gene>
<evidence type="ECO:0000256" key="2">
    <source>
        <dbReference type="ARBA" id="ARBA00022527"/>
    </source>
</evidence>
<comment type="caution">
    <text evidence="14">The sequence shown here is derived from an EMBL/GenBank/DDBJ whole genome shotgun (WGS) entry which is preliminary data.</text>
</comment>
<dbReference type="PROSITE" id="PS00107">
    <property type="entry name" value="PROTEIN_KINASE_ATP"/>
    <property type="match status" value="1"/>
</dbReference>
<dbReference type="OrthoDB" id="418902at2759"/>
<evidence type="ECO:0000313" key="14">
    <source>
        <dbReference type="EMBL" id="KAF4683792.1"/>
    </source>
</evidence>
<keyword evidence="6" id="KW-0418">Kinase</keyword>
<evidence type="ECO:0000313" key="15">
    <source>
        <dbReference type="Proteomes" id="UP000541610"/>
    </source>
</evidence>
<sequence length="696" mass="78539">MNRLFAVKIGVAPMWVAMADSERSIIIFWDLWLKRDVFRAMSLSIGDDDETNLGLQRHSERKFSNRRVERLASSSLSRLMTCPLSQVFVVTQDVLGHGATATVRRVIHKRTGEEFALKSLSKRDLTAWQEKNLLNEVEIFLSVDHPNICRLAYVFEAPTMVHLVMELCRGPDLHEMIYQRFNSGGYFSEPEVADIIAQVLYAINYLHTSNIVHRDIKPSHFMFTCGCPVITDPRHVYDCPDRRLKLFDFGLARRIGSSKSLGGGTLSYMAPECLEIEWESRKPLQRRVSVFGEDELDDQQDNIDAEQRGSGSTAISAKCDIWGVGVICHLLLTGKMPFESPNVGDVLREMRKIRRQRSTGKYLSGDRFNHLSEAAKSFLRGCLQVLPSERFSARQALDDQWLADMLHNEKRREGEENDVAAEVLPWDVLESMRRYAVANSLRKAALNMVASGLTSREVHDLEKTFVKIDVDHDGVIQFSELLRVIAPTDRKDMQSVFRMLGKSTGSGRGQIVDDEDDFEVEYSQFLAAAVHMRSEMFRDRMREIFGRFDIDGNGTISEDELKTILSHSPSTGDDLDAEVADLLAKFDKDGNGVIDYEEFLAAMDDDEGSRDKTWVWAQRHEIHSAPLLDKHSPYVGTFAHAPGVSPISRRSSSVGELSPRRKASSPSPTATVRPVRPFPKPASSLVTCCERGCVVM</sequence>
<dbReference type="Gene3D" id="1.10.510.10">
    <property type="entry name" value="Transferase(Phosphotransferase) domain 1"/>
    <property type="match status" value="1"/>
</dbReference>